<dbReference type="Gene3D" id="3.30.530.20">
    <property type="match status" value="2"/>
</dbReference>
<feature type="domain" description="Activator of Hsp90 ATPase homologue 1/2-like C-terminal" evidence="2">
    <location>
        <begin position="191"/>
        <end position="321"/>
    </location>
</feature>
<dbReference type="CDD" id="cd08894">
    <property type="entry name" value="SRPBCC_CalC_Aha1-like_1"/>
    <property type="match status" value="1"/>
</dbReference>
<dbReference type="KEGG" id="hdi:HDIA_0203"/>
<evidence type="ECO:0000256" key="1">
    <source>
        <dbReference type="ARBA" id="ARBA00006817"/>
    </source>
</evidence>
<evidence type="ECO:0000313" key="3">
    <source>
        <dbReference type="EMBL" id="SON53744.1"/>
    </source>
</evidence>
<proteinExistence type="inferred from homology"/>
<protein>
    <recommendedName>
        <fullName evidence="2">Activator of Hsp90 ATPase homologue 1/2-like C-terminal domain-containing protein</fullName>
    </recommendedName>
</protein>
<dbReference type="RefSeq" id="WP_099553558.1">
    <property type="nucleotide sequence ID" value="NZ_LT960614.1"/>
</dbReference>
<accession>A0A2C9D0I3</accession>
<dbReference type="OrthoDB" id="9805228at2"/>
<evidence type="ECO:0000259" key="2">
    <source>
        <dbReference type="Pfam" id="PF08327"/>
    </source>
</evidence>
<dbReference type="SUPFAM" id="SSF55961">
    <property type="entry name" value="Bet v1-like"/>
    <property type="match status" value="2"/>
</dbReference>
<organism evidence="3 4">
    <name type="scientific">Hartmannibacter diazotrophicus</name>
    <dbReference type="NCBI Taxonomy" id="1482074"/>
    <lineage>
        <taxon>Bacteria</taxon>
        <taxon>Pseudomonadati</taxon>
        <taxon>Pseudomonadota</taxon>
        <taxon>Alphaproteobacteria</taxon>
        <taxon>Hyphomicrobiales</taxon>
        <taxon>Pleomorphomonadaceae</taxon>
        <taxon>Hartmannibacter</taxon>
    </lineage>
</organism>
<dbReference type="AlphaFoldDB" id="A0A2C9D0I3"/>
<feature type="domain" description="Activator of Hsp90 ATPase homologue 1/2-like C-terminal" evidence="2">
    <location>
        <begin position="23"/>
        <end position="171"/>
    </location>
</feature>
<dbReference type="EMBL" id="LT960614">
    <property type="protein sequence ID" value="SON53744.1"/>
    <property type="molecule type" value="Genomic_DNA"/>
</dbReference>
<dbReference type="PANTHER" id="PTHR36929:SF5">
    <property type="entry name" value="BLR6751 PROTEIN"/>
    <property type="match status" value="1"/>
</dbReference>
<gene>
    <name evidence="3" type="ORF">HDIA_0203</name>
</gene>
<dbReference type="Pfam" id="PF08327">
    <property type="entry name" value="AHSA1"/>
    <property type="match status" value="2"/>
</dbReference>
<comment type="similarity">
    <text evidence="1">Belongs to the AHA1 family.</text>
</comment>
<reference evidence="4" key="1">
    <citation type="submission" date="2017-09" db="EMBL/GenBank/DDBJ databases">
        <title>Genome sequence of Nannocystis excedens DSM 71.</title>
        <authorList>
            <person name="Blom J."/>
        </authorList>
    </citation>
    <scope>NUCLEOTIDE SEQUENCE [LARGE SCALE GENOMIC DNA]</scope>
    <source>
        <strain evidence="4">type strain: E19</strain>
    </source>
</reference>
<keyword evidence="4" id="KW-1185">Reference proteome</keyword>
<sequence length="325" mass="35710">MMTAAKPDPGSDRTVVISRTFAAPRALVYRAFTDPEILSSWFGPRGFDVPVCELDVRPGGRLKIVMRGPDGTDYPNTGTYLEVEPERRLRYTNEMDDHPKSWHDMLAGHRGVPVGTPLEPPVATVEFSDVPGGTLVTITSTFATAGDRHAFLETGMRAGWAACLDKLAELAATDFTGEQARDIVMTRFIAAPVALVWSAFNDVDRISAWWGPDGFTTTAKKFEFRVGGEWVHTMHGPDGTDHPNRSIFREIVENEKIVYDHDDGSGTGPHMFRATTTFKSVDGGTEITHHMVFADPNERRRAAGFGAIELGYQHLGNLAAFVTGK</sequence>
<name>A0A2C9D0I3_9HYPH</name>
<dbReference type="InterPro" id="IPR013538">
    <property type="entry name" value="ASHA1/2-like_C"/>
</dbReference>
<dbReference type="InterPro" id="IPR023393">
    <property type="entry name" value="START-like_dom_sf"/>
</dbReference>
<dbReference type="PANTHER" id="PTHR36929">
    <property type="entry name" value="ATTACHMENT SUBUNIT, PUTATIVE-RELATED"/>
    <property type="match status" value="1"/>
</dbReference>
<dbReference type="Proteomes" id="UP000223606">
    <property type="component" value="Chromosome 1"/>
</dbReference>
<evidence type="ECO:0000313" key="4">
    <source>
        <dbReference type="Proteomes" id="UP000223606"/>
    </source>
</evidence>